<comment type="caution">
    <text evidence="1">The sequence shown here is derived from an EMBL/GenBank/DDBJ whole genome shotgun (WGS) entry which is preliminary data.</text>
</comment>
<evidence type="ECO:0000313" key="1">
    <source>
        <dbReference type="EMBL" id="PRY53400.1"/>
    </source>
</evidence>
<accession>A0A2T0U666</accession>
<dbReference type="OrthoDB" id="4870524at2"/>
<name>A0A2T0U666_9MICO</name>
<protein>
    <submittedName>
        <fullName evidence="1">Uncharacterized protein</fullName>
    </submittedName>
</protein>
<gene>
    <name evidence="1" type="ORF">BCF74_12819</name>
</gene>
<dbReference type="AlphaFoldDB" id="A0A2T0U666"/>
<proteinExistence type="predicted"/>
<reference evidence="1 2" key="1">
    <citation type="submission" date="2018-03" db="EMBL/GenBank/DDBJ databases">
        <title>Genomic Encyclopedia of Archaeal and Bacterial Type Strains, Phase II (KMG-II): from individual species to whole genera.</title>
        <authorList>
            <person name="Goeker M."/>
        </authorList>
    </citation>
    <scope>NUCLEOTIDE SEQUENCE [LARGE SCALE GENOMIC DNA]</scope>
    <source>
        <strain evidence="1 2">ATCC BAA-1496</strain>
    </source>
</reference>
<dbReference type="RefSeq" id="WP_106298662.1">
    <property type="nucleotide sequence ID" value="NZ_PVTI01000028.1"/>
</dbReference>
<dbReference type="EMBL" id="PVTI01000028">
    <property type="protein sequence ID" value="PRY53400.1"/>
    <property type="molecule type" value="Genomic_DNA"/>
</dbReference>
<organism evidence="1 2">
    <name type="scientific">Knoellia remsis</name>
    <dbReference type="NCBI Taxonomy" id="407159"/>
    <lineage>
        <taxon>Bacteria</taxon>
        <taxon>Bacillati</taxon>
        <taxon>Actinomycetota</taxon>
        <taxon>Actinomycetes</taxon>
        <taxon>Micrococcales</taxon>
        <taxon>Intrasporangiaceae</taxon>
        <taxon>Knoellia</taxon>
    </lineage>
</organism>
<dbReference type="Proteomes" id="UP000237822">
    <property type="component" value="Unassembled WGS sequence"/>
</dbReference>
<keyword evidence="2" id="KW-1185">Reference proteome</keyword>
<evidence type="ECO:0000313" key="2">
    <source>
        <dbReference type="Proteomes" id="UP000237822"/>
    </source>
</evidence>
<sequence>MASSLSSTWTCQQCRKPQRGTKHRTMTGRTICTSCERLQTSAALGMLTGDTTSEQVGHAVAIDRIRGWFRRATGGRD</sequence>